<keyword evidence="1" id="KW-0472">Membrane</keyword>
<sequence length="459" mass="52046">MAVRAYRAAIAIGVIGILLALLGFFCIFCTGDLIFSFFRNWSNNRYITKALEKGTQPKIGVLDDELFLRPIVLDQLKNIFKPDKTQSFYYTVCGDHGTGKTTLVRIASREVGHGVVYVDVPPVVEGFGVAFGKAINFAFEEHVSFINQLIGNTDSEFISSLHFYNIQLTLISFLIDESDKPKWVRALEAFQRAANAYQIKHGRPAVIIYDNISRLTYKYPEILDTLQDDAKDNADSRTYIAVFISSEGFVPRRLESRSAWSRAFKPPLEIGDLSKEESIEYLVNTRKIKEEEAERLYELIGGRMVDLKIVADKSLARQSFSVIEKSVLNETQKKFISAQIYTKQKYHKVACQIINSLLESKELDLDEYLGFFNNYKEADEILEKNVFAYHPGTNTVTFQSKSVESYIKTKADIFGIKLIDLTPTDENDINSDQATTSNQTDTIIPDKIIESENGKSEIK</sequence>
<feature type="transmembrane region" description="Helical" evidence="1">
    <location>
        <begin position="6"/>
        <end position="35"/>
    </location>
</feature>
<dbReference type="OrthoDB" id="511599at2759"/>
<evidence type="ECO:0000313" key="2">
    <source>
        <dbReference type="EMBL" id="RIA91572.1"/>
    </source>
</evidence>
<name>A0A397T178_9GLOM</name>
<organism evidence="2 3">
    <name type="scientific">Glomus cerebriforme</name>
    <dbReference type="NCBI Taxonomy" id="658196"/>
    <lineage>
        <taxon>Eukaryota</taxon>
        <taxon>Fungi</taxon>
        <taxon>Fungi incertae sedis</taxon>
        <taxon>Mucoromycota</taxon>
        <taxon>Glomeromycotina</taxon>
        <taxon>Glomeromycetes</taxon>
        <taxon>Glomerales</taxon>
        <taxon>Glomeraceae</taxon>
        <taxon>Glomus</taxon>
    </lineage>
</organism>
<dbReference type="Proteomes" id="UP000265703">
    <property type="component" value="Unassembled WGS sequence"/>
</dbReference>
<evidence type="ECO:0000313" key="3">
    <source>
        <dbReference type="Proteomes" id="UP000265703"/>
    </source>
</evidence>
<keyword evidence="2" id="KW-0378">Hydrolase</keyword>
<dbReference type="PANTHER" id="PTHR36168:SF1">
    <property type="entry name" value="ORC1-LIKE AAA ATPASE DOMAIN-CONTAINING PROTEIN"/>
    <property type="match status" value="1"/>
</dbReference>
<evidence type="ECO:0000256" key="1">
    <source>
        <dbReference type="SAM" id="Phobius"/>
    </source>
</evidence>
<accession>A0A397T178</accession>
<gene>
    <name evidence="2" type="ORF">C1645_805124</name>
</gene>
<keyword evidence="3" id="KW-1185">Reference proteome</keyword>
<dbReference type="InterPro" id="IPR027417">
    <property type="entry name" value="P-loop_NTPase"/>
</dbReference>
<comment type="caution">
    <text evidence="2">The sequence shown here is derived from an EMBL/GenBank/DDBJ whole genome shotgun (WGS) entry which is preliminary data.</text>
</comment>
<dbReference type="PANTHER" id="PTHR36168">
    <property type="entry name" value="CHROMOSOME 1, WHOLE GENOME SHOTGUN SEQUENCE"/>
    <property type="match status" value="1"/>
</dbReference>
<proteinExistence type="predicted"/>
<dbReference type="EMBL" id="QKYT01000149">
    <property type="protein sequence ID" value="RIA91572.1"/>
    <property type="molecule type" value="Genomic_DNA"/>
</dbReference>
<dbReference type="GO" id="GO:0016787">
    <property type="term" value="F:hydrolase activity"/>
    <property type="evidence" value="ECO:0007669"/>
    <property type="project" value="UniProtKB-KW"/>
</dbReference>
<keyword evidence="1" id="KW-0812">Transmembrane</keyword>
<dbReference type="SUPFAM" id="SSF52540">
    <property type="entry name" value="P-loop containing nucleoside triphosphate hydrolases"/>
    <property type="match status" value="1"/>
</dbReference>
<dbReference type="STRING" id="658196.A0A397T178"/>
<dbReference type="AlphaFoldDB" id="A0A397T178"/>
<dbReference type="Gene3D" id="3.40.50.300">
    <property type="entry name" value="P-loop containing nucleotide triphosphate hydrolases"/>
    <property type="match status" value="1"/>
</dbReference>
<reference evidence="2 3" key="1">
    <citation type="submission" date="2018-06" db="EMBL/GenBank/DDBJ databases">
        <title>Comparative genomics reveals the genomic features of Rhizophagus irregularis, R. cerebriforme, R. diaphanum and Gigaspora rosea, and their symbiotic lifestyle signature.</title>
        <authorList>
            <person name="Morin E."/>
            <person name="San Clemente H."/>
            <person name="Chen E.C.H."/>
            <person name="De La Providencia I."/>
            <person name="Hainaut M."/>
            <person name="Kuo A."/>
            <person name="Kohler A."/>
            <person name="Murat C."/>
            <person name="Tang N."/>
            <person name="Roy S."/>
            <person name="Loubradou J."/>
            <person name="Henrissat B."/>
            <person name="Grigoriev I.V."/>
            <person name="Corradi N."/>
            <person name="Roux C."/>
            <person name="Martin F.M."/>
        </authorList>
    </citation>
    <scope>NUCLEOTIDE SEQUENCE [LARGE SCALE GENOMIC DNA]</scope>
    <source>
        <strain evidence="2 3">DAOM 227022</strain>
    </source>
</reference>
<keyword evidence="1" id="KW-1133">Transmembrane helix</keyword>
<protein>
    <submittedName>
        <fullName evidence="2">P-loop containing nucleoside triphosphate hydrolase protein</fullName>
    </submittedName>
</protein>